<dbReference type="Proteomes" id="UP001153636">
    <property type="component" value="Chromosome 3"/>
</dbReference>
<dbReference type="AlphaFoldDB" id="A0A9P0GG25"/>
<organism evidence="2 3">
    <name type="scientific">Psylliodes chrysocephalus</name>
    <dbReference type="NCBI Taxonomy" id="3402493"/>
    <lineage>
        <taxon>Eukaryota</taxon>
        <taxon>Metazoa</taxon>
        <taxon>Ecdysozoa</taxon>
        <taxon>Arthropoda</taxon>
        <taxon>Hexapoda</taxon>
        <taxon>Insecta</taxon>
        <taxon>Pterygota</taxon>
        <taxon>Neoptera</taxon>
        <taxon>Endopterygota</taxon>
        <taxon>Coleoptera</taxon>
        <taxon>Polyphaga</taxon>
        <taxon>Cucujiformia</taxon>
        <taxon>Chrysomeloidea</taxon>
        <taxon>Chrysomelidae</taxon>
        <taxon>Galerucinae</taxon>
        <taxon>Alticini</taxon>
        <taxon>Psylliodes</taxon>
    </lineage>
</organism>
<dbReference type="EMBL" id="OV651815">
    <property type="protein sequence ID" value="CAH1107962.1"/>
    <property type="molecule type" value="Genomic_DNA"/>
</dbReference>
<name>A0A9P0GG25_9CUCU</name>
<proteinExistence type="predicted"/>
<keyword evidence="3" id="KW-1185">Reference proteome</keyword>
<gene>
    <name evidence="2" type="ORF">PSYICH_LOCUS9529</name>
</gene>
<feature type="compositionally biased region" description="Basic and acidic residues" evidence="1">
    <location>
        <begin position="241"/>
        <end position="251"/>
    </location>
</feature>
<feature type="compositionally biased region" description="Basic and acidic residues" evidence="1">
    <location>
        <begin position="204"/>
        <end position="225"/>
    </location>
</feature>
<evidence type="ECO:0000256" key="1">
    <source>
        <dbReference type="SAM" id="MobiDB-lite"/>
    </source>
</evidence>
<reference evidence="2" key="1">
    <citation type="submission" date="2022-01" db="EMBL/GenBank/DDBJ databases">
        <authorList>
            <person name="King R."/>
        </authorList>
    </citation>
    <scope>NUCLEOTIDE SEQUENCE</scope>
</reference>
<feature type="region of interest" description="Disordered" evidence="1">
    <location>
        <begin position="188"/>
        <end position="251"/>
    </location>
</feature>
<protein>
    <submittedName>
        <fullName evidence="2">Uncharacterized protein</fullName>
    </submittedName>
</protein>
<dbReference type="OrthoDB" id="7367179at2759"/>
<evidence type="ECO:0000313" key="2">
    <source>
        <dbReference type="EMBL" id="CAH1107962.1"/>
    </source>
</evidence>
<evidence type="ECO:0000313" key="3">
    <source>
        <dbReference type="Proteomes" id="UP001153636"/>
    </source>
</evidence>
<accession>A0A9P0GG25</accession>
<sequence length="251" mass="29550">MDYLEKHCLKEPRSMNIYSDNCGYQNKNKYLEKGHTQMKCDSTHALIEQKLKNRKIHTPSQYSSAIKETRLKPFPLNVNYITHDFFIKYDNKELYTYQSRPARNVNYAKVTDGQIFKYCPNGKIFYKLSYDDEYNVELPCRSNTNDSSNQLCCRLYDNRIKITKKKFKGLQELTSVLSKEVKDFYSSLPYQSEDKNQGNKKTKQKTESDESKNNQEIAKLEETSSKKKATNLKSTQNIKINEMRELSKTQN</sequence>